<organism evidence="2 3">
    <name type="scientific">Stella humosa</name>
    <dbReference type="NCBI Taxonomy" id="94"/>
    <lineage>
        <taxon>Bacteria</taxon>
        <taxon>Pseudomonadati</taxon>
        <taxon>Pseudomonadota</taxon>
        <taxon>Alphaproteobacteria</taxon>
        <taxon>Rhodospirillales</taxon>
        <taxon>Stellaceae</taxon>
        <taxon>Stella</taxon>
    </lineage>
</organism>
<dbReference type="EMBL" id="RJKX01000011">
    <property type="protein sequence ID" value="ROQ01234.1"/>
    <property type="molecule type" value="Genomic_DNA"/>
</dbReference>
<name>A0A3N1M145_9PROT</name>
<reference evidence="2 3" key="1">
    <citation type="submission" date="2018-11" db="EMBL/GenBank/DDBJ databases">
        <title>Genomic Encyclopedia of Type Strains, Phase IV (KMG-IV): sequencing the most valuable type-strain genomes for metagenomic binning, comparative biology and taxonomic classification.</title>
        <authorList>
            <person name="Goeker M."/>
        </authorList>
    </citation>
    <scope>NUCLEOTIDE SEQUENCE [LARGE SCALE GENOMIC DNA]</scope>
    <source>
        <strain evidence="2 3">DSM 5900</strain>
    </source>
</reference>
<proteinExistence type="predicted"/>
<accession>A0A3N1M145</accession>
<keyword evidence="3" id="KW-1185">Reference proteome</keyword>
<dbReference type="Proteomes" id="UP000278222">
    <property type="component" value="Unassembled WGS sequence"/>
</dbReference>
<dbReference type="RefSeq" id="WP_170216289.1">
    <property type="nucleotide sequence ID" value="NZ_AP019700.1"/>
</dbReference>
<evidence type="ECO:0000313" key="3">
    <source>
        <dbReference type="Proteomes" id="UP000278222"/>
    </source>
</evidence>
<evidence type="ECO:0000313" key="2">
    <source>
        <dbReference type="EMBL" id="ROQ01234.1"/>
    </source>
</evidence>
<sequence>MQRRNQAESTVVSLADRRPGPGYESDGPVEALTPGELLPLSSLRLWAAPYRDPQGSHVDWREGLMLADLDHEAIGDFGAFMGIVLTAAERALDVRCAKCARLSPDEATFLQCIGQLQRQRPLAATLLLGRWMPHAAVRIGLRHLGGFARAAADAGLWIPSIRLETRRDETACVDPGLARIH</sequence>
<gene>
    <name evidence="2" type="ORF">EDC65_0412</name>
</gene>
<comment type="caution">
    <text evidence="2">The sequence shown here is derived from an EMBL/GenBank/DDBJ whole genome shotgun (WGS) entry which is preliminary data.</text>
</comment>
<feature type="region of interest" description="Disordered" evidence="1">
    <location>
        <begin position="1"/>
        <end position="31"/>
    </location>
</feature>
<evidence type="ECO:0000256" key="1">
    <source>
        <dbReference type="SAM" id="MobiDB-lite"/>
    </source>
</evidence>
<dbReference type="AlphaFoldDB" id="A0A3N1M145"/>
<protein>
    <submittedName>
        <fullName evidence="2">Uncharacterized protein</fullName>
    </submittedName>
</protein>